<gene>
    <name evidence="2" type="primary">LOC113116158</name>
</gene>
<keyword evidence="1" id="KW-1185">Reference proteome</keyword>
<dbReference type="KEGG" id="caua:113116158"/>
<sequence length="311" mass="36217">MKRRNNRNVTETYFEGQHLSLSDLKEMELQHGYLYKNNIPAYPESVEFCVQKVSHVTGESGLRAIFLDSGFRQPADLAANDQPHFLWWDLAVTPDDIYSAEERFLTSLFPHRSSAQIRNQPPVLEHFTSSKAFQEKSSYGNFRFIFSLKELLWLYGEQFCGNKSPVLRMYETVLYRREILYNVVVHPRDIDLYDSYPRLPNQEDGVCGYHDGALWWRCQAPSETYKLKLKVNKLKCSVNVSPHKEEYYVWDHVCVAFHMEPGWVLNVDRNRLLKRVNACEVSQPCLLRPPETPLSLNEAECVLADLKAEMG</sequence>
<name>A0A6P6R2C2_CARAU</name>
<accession>A0A6P6R2C2</accession>
<protein>
    <submittedName>
        <fullName evidence="2">Uncharacterized protein LOC113116158</fullName>
    </submittedName>
</protein>
<organism evidence="1 2">
    <name type="scientific">Carassius auratus</name>
    <name type="common">Goldfish</name>
    <dbReference type="NCBI Taxonomy" id="7957"/>
    <lineage>
        <taxon>Eukaryota</taxon>
        <taxon>Metazoa</taxon>
        <taxon>Chordata</taxon>
        <taxon>Craniata</taxon>
        <taxon>Vertebrata</taxon>
        <taxon>Euteleostomi</taxon>
        <taxon>Actinopterygii</taxon>
        <taxon>Neopterygii</taxon>
        <taxon>Teleostei</taxon>
        <taxon>Ostariophysi</taxon>
        <taxon>Cypriniformes</taxon>
        <taxon>Cyprinidae</taxon>
        <taxon>Cyprininae</taxon>
        <taxon>Carassius</taxon>
    </lineage>
</organism>
<dbReference type="Proteomes" id="UP000515129">
    <property type="component" value="Chromosome 16"/>
</dbReference>
<proteinExistence type="predicted"/>
<dbReference type="AlphaFoldDB" id="A0A6P6R2C2"/>
<dbReference type="RefSeq" id="XP_026139884.1">
    <property type="nucleotide sequence ID" value="XM_026284099.1"/>
</dbReference>
<evidence type="ECO:0000313" key="2">
    <source>
        <dbReference type="RefSeq" id="XP_026139884.1"/>
    </source>
</evidence>
<evidence type="ECO:0000313" key="1">
    <source>
        <dbReference type="Proteomes" id="UP000515129"/>
    </source>
</evidence>
<dbReference type="GeneID" id="113116158"/>
<reference evidence="2" key="1">
    <citation type="submission" date="2025-08" db="UniProtKB">
        <authorList>
            <consortium name="RefSeq"/>
        </authorList>
    </citation>
    <scope>IDENTIFICATION</scope>
    <source>
        <strain evidence="2">Wakin</strain>
        <tissue evidence="2">Muscle</tissue>
    </source>
</reference>
<dbReference type="OrthoDB" id="9942170at2759"/>